<evidence type="ECO:0000256" key="1">
    <source>
        <dbReference type="ARBA" id="ARBA00004479"/>
    </source>
</evidence>
<keyword evidence="15 25" id="KW-0675">Receptor</keyword>
<dbReference type="PANTHER" id="PTHR47976:SF27">
    <property type="entry name" value="RECEPTOR-LIKE SERINE_THREONINE-PROTEIN KINASE"/>
    <property type="match status" value="1"/>
</dbReference>
<dbReference type="GO" id="GO:0005524">
    <property type="term" value="F:ATP binding"/>
    <property type="evidence" value="ECO:0007669"/>
    <property type="project" value="UniProtKB-UniRule"/>
</dbReference>
<dbReference type="EMBL" id="KZ502814">
    <property type="protein sequence ID" value="PKU72612.1"/>
    <property type="molecule type" value="Genomic_DNA"/>
</dbReference>
<dbReference type="PROSITE" id="PS00108">
    <property type="entry name" value="PROTEIN_KINASE_ST"/>
    <property type="match status" value="1"/>
</dbReference>
<sequence>MFALFLTFVAVGQAVIGFAAKTHAFTEIPVGSSLHLNSPAGPSSWISPSGRFAFGFYQEGKEFSIGINMYVSPTMEPLVIWTAARDQGIKLISKEAVLFLTKQGFLLTPSNGAKTITLIEFNGTESTGASMLDSGNFVVYDSNNWTFTKNCSVISVQAGSGGVKGDSCITWQSFDNPTDTMIGGQVLNCGTGLTSRQNSTDQLFYFLTMQCDSNLVLYSFKRNIAADGDTTTERTAIWSSQTWASPIRYTKWILGEDGRLFLSTADNQINLTQYNPKDSKTKMLYYATLDSNKYFQLFALNLGTNRSTPVYEILTHQDACQTESFCGMNSYCVISNSSAECRCLPGFNFTDSGAPDNGCQKSITEPNCWSGTSDTTTTFSMEHVDNLVLYEEAYSIISVESEDECRSTCLAECNCEAAVFFNKNCAKHKLPISRAAKGTNFTAGISTAYIKIGKAEEKQRSLIHLKAVLLCVAINAGVFLALLVAGTGGYWLFYGRYRLLWRKWELAFQEEVAPRSFSFQELAKATNSFASELGRGGHAIVFKGYLTMYGRPNPVPVAVKRLSAEEEKGESDFHAEIRIIGRAHHANLVRLLGFCYEESKRLLIYEYISRGSLANLILQSDPPSWKKQSRILLGVARGIHYLHRECETKIIHRDIKPENILIDENWRVKISDFGISKLLVGGLQATSTTRTSAPGTSGYVAPECVQSKGENVTEKADVYSFGIVVLETVFWERNTVDNNLFESARKYCEDIEAKRLEKVDDMAETDLEKAWMLKLGMACVQEKPDERPDMEDVILCKLQGVSAGPSPATAVAQRIISSQKKISWAPMVK</sequence>
<keyword evidence="8 25" id="KW-0430">Lectin</keyword>
<evidence type="ECO:0000256" key="18">
    <source>
        <dbReference type="ARBA" id="ARBA00048679"/>
    </source>
</evidence>
<keyword evidence="3" id="KW-0723">Serine/threonine-protein kinase</keyword>
<keyword evidence="14" id="KW-1015">Disulfide bond</keyword>
<comment type="subcellular location">
    <subcellularLocation>
        <location evidence="1">Membrane</location>
        <topology evidence="1">Single-pass type I membrane protein</topology>
    </subcellularLocation>
</comment>
<dbReference type="PROSITE" id="PS50948">
    <property type="entry name" value="PAN"/>
    <property type="match status" value="1"/>
</dbReference>
<keyword evidence="16" id="KW-0325">Glycoprotein</keyword>
<accession>A0A2I0WAD1</accession>
<dbReference type="InterPro" id="IPR001480">
    <property type="entry name" value="Bulb-type_lectin_dom"/>
</dbReference>
<dbReference type="Pfam" id="PF00954">
    <property type="entry name" value="S_locus_glycop"/>
    <property type="match status" value="1"/>
</dbReference>
<dbReference type="SUPFAM" id="SSF51110">
    <property type="entry name" value="alpha-D-mannose-specific plant lectins"/>
    <property type="match status" value="2"/>
</dbReference>
<keyword evidence="13 20" id="KW-0472">Membrane</keyword>
<evidence type="ECO:0000256" key="11">
    <source>
        <dbReference type="ARBA" id="ARBA00022840"/>
    </source>
</evidence>
<dbReference type="InterPro" id="IPR051343">
    <property type="entry name" value="G-type_lectin_kinases/EP1-like"/>
</dbReference>
<evidence type="ECO:0000256" key="14">
    <source>
        <dbReference type="ARBA" id="ARBA00023157"/>
    </source>
</evidence>
<dbReference type="SUPFAM" id="SSF56112">
    <property type="entry name" value="Protein kinase-like (PK-like)"/>
    <property type="match status" value="1"/>
</dbReference>
<dbReference type="InterPro" id="IPR000858">
    <property type="entry name" value="S_locus_glycoprot_dom"/>
</dbReference>
<feature type="chain" id="PRO_5014163999" description="non-specific serine/threonine protein kinase" evidence="21">
    <location>
        <begin position="25"/>
        <end position="829"/>
    </location>
</feature>
<dbReference type="InterPro" id="IPR024171">
    <property type="entry name" value="SRK-like_kinase"/>
</dbReference>
<proteinExistence type="predicted"/>
<keyword evidence="5" id="KW-0808">Transferase</keyword>
<keyword evidence="10 25" id="KW-0418">Kinase</keyword>
<dbReference type="GO" id="GO:0004674">
    <property type="term" value="F:protein serine/threonine kinase activity"/>
    <property type="evidence" value="ECO:0007669"/>
    <property type="project" value="UniProtKB-KW"/>
</dbReference>
<dbReference type="InterPro" id="IPR000719">
    <property type="entry name" value="Prot_kinase_dom"/>
</dbReference>
<evidence type="ECO:0000256" key="16">
    <source>
        <dbReference type="ARBA" id="ARBA00023180"/>
    </source>
</evidence>
<dbReference type="InterPro" id="IPR008271">
    <property type="entry name" value="Ser/Thr_kinase_AS"/>
</dbReference>
<keyword evidence="9 19" id="KW-0547">Nucleotide-binding</keyword>
<dbReference type="SMART" id="SM00220">
    <property type="entry name" value="S_TKc"/>
    <property type="match status" value="1"/>
</dbReference>
<dbReference type="AlphaFoldDB" id="A0A2I0WAD1"/>
<dbReference type="Gene3D" id="3.30.200.20">
    <property type="entry name" value="Phosphorylase Kinase, domain 1"/>
    <property type="match status" value="1"/>
</dbReference>
<evidence type="ECO:0000256" key="5">
    <source>
        <dbReference type="ARBA" id="ARBA00022679"/>
    </source>
</evidence>
<feature type="domain" description="Protein kinase" evidence="22">
    <location>
        <begin position="527"/>
        <end position="801"/>
    </location>
</feature>
<protein>
    <recommendedName>
        <fullName evidence="2">non-specific serine/threonine protein kinase</fullName>
        <ecNumber evidence="2">2.7.11.1</ecNumber>
    </recommendedName>
</protein>
<evidence type="ECO:0000256" key="10">
    <source>
        <dbReference type="ARBA" id="ARBA00022777"/>
    </source>
</evidence>
<reference evidence="25 26" key="2">
    <citation type="journal article" date="2017" name="Nature">
        <title>The Apostasia genome and the evolution of orchids.</title>
        <authorList>
            <person name="Zhang G.Q."/>
            <person name="Liu K.W."/>
            <person name="Li Z."/>
            <person name="Lohaus R."/>
            <person name="Hsiao Y.Y."/>
            <person name="Niu S.C."/>
            <person name="Wang J.Y."/>
            <person name="Lin Y.C."/>
            <person name="Xu Q."/>
            <person name="Chen L.J."/>
            <person name="Yoshida K."/>
            <person name="Fujiwara S."/>
            <person name="Wang Z.W."/>
            <person name="Zhang Y.Q."/>
            <person name="Mitsuda N."/>
            <person name="Wang M."/>
            <person name="Liu G.H."/>
            <person name="Pecoraro L."/>
            <person name="Huang H.X."/>
            <person name="Xiao X.J."/>
            <person name="Lin M."/>
            <person name="Wu X.Y."/>
            <person name="Wu W.L."/>
            <person name="Chen Y.Y."/>
            <person name="Chang S.B."/>
            <person name="Sakamoto S."/>
            <person name="Ohme-Takagi M."/>
            <person name="Yagi M."/>
            <person name="Zeng S.J."/>
            <person name="Shen C.Y."/>
            <person name="Yeh C.M."/>
            <person name="Luo Y.B."/>
            <person name="Tsai W.C."/>
            <person name="Van de Peer Y."/>
            <person name="Liu Z.J."/>
        </authorList>
    </citation>
    <scope>NUCLEOTIDE SEQUENCE [LARGE SCALE GENOMIC DNA]</scope>
    <source>
        <tissue evidence="25">The whole plant</tissue>
    </source>
</reference>
<evidence type="ECO:0000256" key="19">
    <source>
        <dbReference type="PROSITE-ProRule" id="PRU10141"/>
    </source>
</evidence>
<dbReference type="PROSITE" id="PS50927">
    <property type="entry name" value="BULB_LECTIN"/>
    <property type="match status" value="1"/>
</dbReference>
<evidence type="ECO:0000256" key="15">
    <source>
        <dbReference type="ARBA" id="ARBA00023170"/>
    </source>
</evidence>
<evidence type="ECO:0000256" key="2">
    <source>
        <dbReference type="ARBA" id="ARBA00012513"/>
    </source>
</evidence>
<dbReference type="Gene3D" id="2.90.10.10">
    <property type="entry name" value="Bulb-type lectin domain"/>
    <property type="match status" value="2"/>
</dbReference>
<dbReference type="Gene3D" id="1.10.510.10">
    <property type="entry name" value="Transferase(Phosphotransferase) domain 1"/>
    <property type="match status" value="1"/>
</dbReference>
<dbReference type="EC" id="2.7.11.1" evidence="2"/>
<evidence type="ECO:0000256" key="12">
    <source>
        <dbReference type="ARBA" id="ARBA00022989"/>
    </source>
</evidence>
<dbReference type="SMART" id="SM00473">
    <property type="entry name" value="PAN_AP"/>
    <property type="match status" value="1"/>
</dbReference>
<keyword evidence="12 20" id="KW-1133">Transmembrane helix</keyword>
<evidence type="ECO:0000259" key="23">
    <source>
        <dbReference type="PROSITE" id="PS50927"/>
    </source>
</evidence>
<dbReference type="PROSITE" id="PS50011">
    <property type="entry name" value="PROTEIN_KINASE_DOM"/>
    <property type="match status" value="1"/>
</dbReference>
<evidence type="ECO:0000256" key="20">
    <source>
        <dbReference type="SAM" id="Phobius"/>
    </source>
</evidence>
<dbReference type="PIRSF" id="PIRSF000641">
    <property type="entry name" value="SRK"/>
    <property type="match status" value="1"/>
</dbReference>
<comment type="catalytic activity">
    <reaction evidence="17">
        <text>L-threonyl-[protein] + ATP = O-phospho-L-threonyl-[protein] + ADP + H(+)</text>
        <dbReference type="Rhea" id="RHEA:46608"/>
        <dbReference type="Rhea" id="RHEA-COMP:11060"/>
        <dbReference type="Rhea" id="RHEA-COMP:11605"/>
        <dbReference type="ChEBI" id="CHEBI:15378"/>
        <dbReference type="ChEBI" id="CHEBI:30013"/>
        <dbReference type="ChEBI" id="CHEBI:30616"/>
        <dbReference type="ChEBI" id="CHEBI:61977"/>
        <dbReference type="ChEBI" id="CHEBI:456216"/>
        <dbReference type="EC" id="2.7.11.1"/>
    </reaction>
</comment>
<evidence type="ECO:0000256" key="8">
    <source>
        <dbReference type="ARBA" id="ARBA00022734"/>
    </source>
</evidence>
<organism evidence="25 26">
    <name type="scientific">Dendrobium catenatum</name>
    <dbReference type="NCBI Taxonomy" id="906689"/>
    <lineage>
        <taxon>Eukaryota</taxon>
        <taxon>Viridiplantae</taxon>
        <taxon>Streptophyta</taxon>
        <taxon>Embryophyta</taxon>
        <taxon>Tracheophyta</taxon>
        <taxon>Spermatophyta</taxon>
        <taxon>Magnoliopsida</taxon>
        <taxon>Liliopsida</taxon>
        <taxon>Asparagales</taxon>
        <taxon>Orchidaceae</taxon>
        <taxon>Epidendroideae</taxon>
        <taxon>Malaxideae</taxon>
        <taxon>Dendrobiinae</taxon>
        <taxon>Dendrobium</taxon>
    </lineage>
</organism>
<evidence type="ECO:0000256" key="17">
    <source>
        <dbReference type="ARBA" id="ARBA00047899"/>
    </source>
</evidence>
<evidence type="ECO:0000256" key="4">
    <source>
        <dbReference type="ARBA" id="ARBA00022536"/>
    </source>
</evidence>
<dbReference type="GO" id="GO:0051707">
    <property type="term" value="P:response to other organism"/>
    <property type="evidence" value="ECO:0007669"/>
    <property type="project" value="UniProtKB-ARBA"/>
</dbReference>
<evidence type="ECO:0000313" key="25">
    <source>
        <dbReference type="EMBL" id="PKU72612.1"/>
    </source>
</evidence>
<feature type="binding site" evidence="19">
    <location>
        <position position="560"/>
    </location>
    <ligand>
        <name>ATP</name>
        <dbReference type="ChEBI" id="CHEBI:30616"/>
    </ligand>
</feature>
<dbReference type="GO" id="GO:0016020">
    <property type="term" value="C:membrane"/>
    <property type="evidence" value="ECO:0007669"/>
    <property type="project" value="UniProtKB-SubCell"/>
</dbReference>
<keyword evidence="11 19" id="KW-0067">ATP-binding</keyword>
<keyword evidence="7 21" id="KW-0732">Signal</keyword>
<dbReference type="InterPro" id="IPR036426">
    <property type="entry name" value="Bulb-type_lectin_dom_sf"/>
</dbReference>
<dbReference type="Proteomes" id="UP000233837">
    <property type="component" value="Unassembled WGS sequence"/>
</dbReference>
<evidence type="ECO:0000256" key="3">
    <source>
        <dbReference type="ARBA" id="ARBA00022527"/>
    </source>
</evidence>
<dbReference type="PANTHER" id="PTHR47976">
    <property type="entry name" value="G-TYPE LECTIN S-RECEPTOR-LIKE SERINE/THREONINE-PROTEIN KINASE SD2-5"/>
    <property type="match status" value="1"/>
</dbReference>
<keyword evidence="6 20" id="KW-0812">Transmembrane</keyword>
<reference evidence="25 26" key="1">
    <citation type="journal article" date="2016" name="Sci. Rep.">
        <title>The Dendrobium catenatum Lindl. genome sequence provides insights into polysaccharide synthase, floral development and adaptive evolution.</title>
        <authorList>
            <person name="Zhang G.Q."/>
            <person name="Xu Q."/>
            <person name="Bian C."/>
            <person name="Tsai W.C."/>
            <person name="Yeh C.M."/>
            <person name="Liu K.W."/>
            <person name="Yoshida K."/>
            <person name="Zhang L.S."/>
            <person name="Chang S.B."/>
            <person name="Chen F."/>
            <person name="Shi Y."/>
            <person name="Su Y.Y."/>
            <person name="Zhang Y.Q."/>
            <person name="Chen L.J."/>
            <person name="Yin Y."/>
            <person name="Lin M."/>
            <person name="Huang H."/>
            <person name="Deng H."/>
            <person name="Wang Z.W."/>
            <person name="Zhu S.L."/>
            <person name="Zhao X."/>
            <person name="Deng C."/>
            <person name="Niu S.C."/>
            <person name="Huang J."/>
            <person name="Wang M."/>
            <person name="Liu G.H."/>
            <person name="Yang H.J."/>
            <person name="Xiao X.J."/>
            <person name="Hsiao Y.Y."/>
            <person name="Wu W.L."/>
            <person name="Chen Y.Y."/>
            <person name="Mitsuda N."/>
            <person name="Ohme-Takagi M."/>
            <person name="Luo Y.B."/>
            <person name="Van de Peer Y."/>
            <person name="Liu Z.J."/>
        </authorList>
    </citation>
    <scope>NUCLEOTIDE SEQUENCE [LARGE SCALE GENOMIC DNA]</scope>
    <source>
        <tissue evidence="25">The whole plant</tissue>
    </source>
</reference>
<feature type="domain" description="Bulb-type lectin" evidence="23">
    <location>
        <begin position="30"/>
        <end position="152"/>
    </location>
</feature>
<dbReference type="PROSITE" id="PS00107">
    <property type="entry name" value="PROTEIN_KINASE_ATP"/>
    <property type="match status" value="1"/>
</dbReference>
<evidence type="ECO:0000259" key="22">
    <source>
        <dbReference type="PROSITE" id="PS50011"/>
    </source>
</evidence>
<dbReference type="STRING" id="906689.A0A2I0WAD1"/>
<evidence type="ECO:0000256" key="13">
    <source>
        <dbReference type="ARBA" id="ARBA00023136"/>
    </source>
</evidence>
<evidence type="ECO:0000256" key="6">
    <source>
        <dbReference type="ARBA" id="ARBA00022692"/>
    </source>
</evidence>
<evidence type="ECO:0000256" key="21">
    <source>
        <dbReference type="SAM" id="SignalP"/>
    </source>
</evidence>
<gene>
    <name evidence="25" type="primary">RLK1</name>
    <name evidence="25" type="ORF">MA16_Dca010182</name>
</gene>
<dbReference type="Pfam" id="PF00069">
    <property type="entry name" value="Pkinase"/>
    <property type="match status" value="1"/>
</dbReference>
<feature type="domain" description="Apple" evidence="24">
    <location>
        <begin position="368"/>
        <end position="454"/>
    </location>
</feature>
<dbReference type="InterPro" id="IPR011009">
    <property type="entry name" value="Kinase-like_dom_sf"/>
</dbReference>
<keyword evidence="4" id="KW-0245">EGF-like domain</keyword>
<dbReference type="GO" id="GO:0048544">
    <property type="term" value="P:recognition of pollen"/>
    <property type="evidence" value="ECO:0007669"/>
    <property type="project" value="InterPro"/>
</dbReference>
<evidence type="ECO:0000256" key="9">
    <source>
        <dbReference type="ARBA" id="ARBA00022741"/>
    </source>
</evidence>
<evidence type="ECO:0000259" key="24">
    <source>
        <dbReference type="PROSITE" id="PS50948"/>
    </source>
</evidence>
<feature type="signal peptide" evidence="21">
    <location>
        <begin position="1"/>
        <end position="24"/>
    </location>
</feature>
<dbReference type="InterPro" id="IPR017441">
    <property type="entry name" value="Protein_kinase_ATP_BS"/>
</dbReference>
<evidence type="ECO:0000313" key="26">
    <source>
        <dbReference type="Proteomes" id="UP000233837"/>
    </source>
</evidence>
<evidence type="ECO:0000256" key="7">
    <source>
        <dbReference type="ARBA" id="ARBA00022729"/>
    </source>
</evidence>
<feature type="transmembrane region" description="Helical" evidence="20">
    <location>
        <begin position="467"/>
        <end position="493"/>
    </location>
</feature>
<keyword evidence="26" id="KW-1185">Reference proteome</keyword>
<dbReference type="FunFam" id="1.10.510.10:FF:001023">
    <property type="entry name" value="Os07g0541700 protein"/>
    <property type="match status" value="1"/>
</dbReference>
<name>A0A2I0WAD1_9ASPA</name>
<dbReference type="InterPro" id="IPR003609">
    <property type="entry name" value="Pan_app"/>
</dbReference>
<dbReference type="GO" id="GO:0030246">
    <property type="term" value="F:carbohydrate binding"/>
    <property type="evidence" value="ECO:0007669"/>
    <property type="project" value="UniProtKB-KW"/>
</dbReference>
<comment type="catalytic activity">
    <reaction evidence="18">
        <text>L-seryl-[protein] + ATP = O-phospho-L-seryl-[protein] + ADP + H(+)</text>
        <dbReference type="Rhea" id="RHEA:17989"/>
        <dbReference type="Rhea" id="RHEA-COMP:9863"/>
        <dbReference type="Rhea" id="RHEA-COMP:11604"/>
        <dbReference type="ChEBI" id="CHEBI:15378"/>
        <dbReference type="ChEBI" id="CHEBI:29999"/>
        <dbReference type="ChEBI" id="CHEBI:30616"/>
        <dbReference type="ChEBI" id="CHEBI:83421"/>
        <dbReference type="ChEBI" id="CHEBI:456216"/>
        <dbReference type="EC" id="2.7.11.1"/>
    </reaction>
</comment>
<dbReference type="FunFam" id="3.30.200.20:FF:000059">
    <property type="entry name" value="S-receptor-like serine/threonine-protein kinase"/>
    <property type="match status" value="1"/>
</dbReference>